<dbReference type="PROSITE" id="PS50076">
    <property type="entry name" value="DNAJ_2"/>
    <property type="match status" value="1"/>
</dbReference>
<dbReference type="CDD" id="cd00201">
    <property type="entry name" value="WW"/>
    <property type="match status" value="1"/>
</dbReference>
<evidence type="ECO:0000313" key="4">
    <source>
        <dbReference type="EMBL" id="CAD9207657.1"/>
    </source>
</evidence>
<evidence type="ECO:0000259" key="2">
    <source>
        <dbReference type="PROSITE" id="PS50020"/>
    </source>
</evidence>
<dbReference type="InterPro" id="IPR001623">
    <property type="entry name" value="DnaJ_domain"/>
</dbReference>
<dbReference type="Pfam" id="PF14308">
    <property type="entry name" value="DnaJ-X"/>
    <property type="match status" value="1"/>
</dbReference>
<feature type="domain" description="J" evidence="3">
    <location>
        <begin position="6"/>
        <end position="70"/>
    </location>
</feature>
<dbReference type="SUPFAM" id="SSF51045">
    <property type="entry name" value="WW domain"/>
    <property type="match status" value="2"/>
</dbReference>
<dbReference type="PROSITE" id="PS01159">
    <property type="entry name" value="WW_DOMAIN_1"/>
    <property type="match status" value="1"/>
</dbReference>
<name>A0A7S1STG7_9CHLO</name>
<evidence type="ECO:0008006" key="5">
    <source>
        <dbReference type="Google" id="ProtNLM"/>
    </source>
</evidence>
<dbReference type="AlphaFoldDB" id="A0A7S1STG7"/>
<gene>
    <name evidence="4" type="ORF">TCHU04912_LOCUS9893</name>
</gene>
<dbReference type="InterPro" id="IPR052814">
    <property type="entry name" value="Peroxisomal_DnaJ"/>
</dbReference>
<feature type="region of interest" description="Disordered" evidence="1">
    <location>
        <begin position="340"/>
        <end position="363"/>
    </location>
</feature>
<protein>
    <recommendedName>
        <fullName evidence="5">J domain-containing protein</fullName>
    </recommendedName>
</protein>
<dbReference type="GO" id="GO:0016558">
    <property type="term" value="P:protein import into peroxisome matrix"/>
    <property type="evidence" value="ECO:0007669"/>
    <property type="project" value="TreeGrafter"/>
</dbReference>
<dbReference type="Gene3D" id="2.20.70.10">
    <property type="match status" value="1"/>
</dbReference>
<dbReference type="GO" id="GO:0005829">
    <property type="term" value="C:cytosol"/>
    <property type="evidence" value="ECO:0007669"/>
    <property type="project" value="TreeGrafter"/>
</dbReference>
<dbReference type="Gene3D" id="1.10.287.110">
    <property type="entry name" value="DnaJ domain"/>
    <property type="match status" value="1"/>
</dbReference>
<dbReference type="InterPro" id="IPR036020">
    <property type="entry name" value="WW_dom_sf"/>
</dbReference>
<dbReference type="PRINTS" id="PR00625">
    <property type="entry name" value="JDOMAIN"/>
</dbReference>
<dbReference type="PANTHER" id="PTHR45006:SF1">
    <property type="entry name" value="DNAJ-LIKE PROTEIN 1"/>
    <property type="match status" value="1"/>
</dbReference>
<dbReference type="SMART" id="SM00456">
    <property type="entry name" value="WW"/>
    <property type="match status" value="2"/>
</dbReference>
<dbReference type="CDD" id="cd06257">
    <property type="entry name" value="DnaJ"/>
    <property type="match status" value="1"/>
</dbReference>
<sequence length="474" mass="51714">MVKETEYYDVLGVTPDADAGTVKKAYRKLALKYHPDKNSAPEAEELFKKISEAYTVLSNPEQKEVYDKHGKAGLSPDGDASAATMQAMLKQIFGGDRYKTVFGTLSIFDTDLIEHIQALATSQERKEYQQYHNLQRVGMLAGSLIERITPFVEDARMSVAALQESLTGEAKNMVDFPGGTSLLDYIGKIYENEGSGRANRFFGFERVGSEWKKWGDKIGTMWSFGSSVVQSQQAALALDKDAANEELKEKVAAMGMRTVWNMGKMEIMDTVYKVLDQVLGDTSLPKGKRQRRALAVEAVGKLYRRVAAEQAKSEGHAEGAPKEPTMEQMAGAFGAQQAYTSEPPKKERPKPTPPPKAAAAATANAAAATGGASAATAAAATTAATATATAAATEPGELPFGWAWARDGMGNTYYIDPYGRSTYAKPAPAPTAPHHPKQEERLPEGWTWNRDPYGRIYYISPQGVSTWDDPRLMR</sequence>
<organism evidence="4">
    <name type="scientific">Tetraselmis chuii</name>
    <dbReference type="NCBI Taxonomy" id="63592"/>
    <lineage>
        <taxon>Eukaryota</taxon>
        <taxon>Viridiplantae</taxon>
        <taxon>Chlorophyta</taxon>
        <taxon>core chlorophytes</taxon>
        <taxon>Chlorodendrophyceae</taxon>
        <taxon>Chlorodendrales</taxon>
        <taxon>Chlorodendraceae</taxon>
        <taxon>Tetraselmis</taxon>
    </lineage>
</organism>
<dbReference type="SMART" id="SM00271">
    <property type="entry name" value="DnaJ"/>
    <property type="match status" value="1"/>
</dbReference>
<dbReference type="Pfam" id="PF00226">
    <property type="entry name" value="DnaJ"/>
    <property type="match status" value="1"/>
</dbReference>
<dbReference type="PANTHER" id="PTHR45006">
    <property type="entry name" value="DNAJ-LIKE PROTEIN 1"/>
    <property type="match status" value="1"/>
</dbReference>
<dbReference type="InterPro" id="IPR036869">
    <property type="entry name" value="J_dom_sf"/>
</dbReference>
<proteinExistence type="predicted"/>
<dbReference type="SUPFAM" id="SSF46565">
    <property type="entry name" value="Chaperone J-domain"/>
    <property type="match status" value="1"/>
</dbReference>
<feature type="domain" description="WW" evidence="2">
    <location>
        <begin position="440"/>
        <end position="472"/>
    </location>
</feature>
<dbReference type="InterPro" id="IPR026894">
    <property type="entry name" value="DnaJ_X"/>
</dbReference>
<dbReference type="EMBL" id="HBGG01019143">
    <property type="protein sequence ID" value="CAD9207657.1"/>
    <property type="molecule type" value="Transcribed_RNA"/>
</dbReference>
<evidence type="ECO:0000256" key="1">
    <source>
        <dbReference type="SAM" id="MobiDB-lite"/>
    </source>
</evidence>
<accession>A0A7S1STG7</accession>
<dbReference type="PROSITE" id="PS50020">
    <property type="entry name" value="WW_DOMAIN_2"/>
    <property type="match status" value="1"/>
</dbReference>
<reference evidence="4" key="1">
    <citation type="submission" date="2021-01" db="EMBL/GenBank/DDBJ databases">
        <authorList>
            <person name="Corre E."/>
            <person name="Pelletier E."/>
            <person name="Niang G."/>
            <person name="Scheremetjew M."/>
            <person name="Finn R."/>
            <person name="Kale V."/>
            <person name="Holt S."/>
            <person name="Cochrane G."/>
            <person name="Meng A."/>
            <person name="Brown T."/>
            <person name="Cohen L."/>
        </authorList>
    </citation>
    <scope>NUCLEOTIDE SEQUENCE</scope>
    <source>
        <strain evidence="4">PLY429</strain>
    </source>
</reference>
<evidence type="ECO:0000259" key="3">
    <source>
        <dbReference type="PROSITE" id="PS50076"/>
    </source>
</evidence>
<dbReference type="InterPro" id="IPR001202">
    <property type="entry name" value="WW_dom"/>
</dbReference>